<accession>C6BPH4</accession>
<evidence type="ECO:0000313" key="1">
    <source>
        <dbReference type="EMBL" id="ACS66098.1"/>
    </source>
</evidence>
<sequence length="72" mass="7682">MNTRTFLPPAELTGSARDEYRALRLTESEFLQVANFGRRGGSALQEHSVALGTTGGAGTAAFDAILNKPTRD</sequence>
<protein>
    <submittedName>
        <fullName evidence="1">Uncharacterized protein</fullName>
    </submittedName>
</protein>
<keyword evidence="1" id="KW-0614">Plasmid</keyword>
<reference evidence="1" key="1">
    <citation type="submission" date="2009-06" db="EMBL/GenBank/DDBJ databases">
        <title>Complete sequence plasmid 1 of Ralstonia pickettii 12D.</title>
        <authorList>
            <consortium name="US DOE Joint Genome Institute"/>
            <person name="Lucas S."/>
            <person name="Copeland A."/>
            <person name="Lapidus A."/>
            <person name="Glavina del Rio T."/>
            <person name="Dalin E."/>
            <person name="Tice H."/>
            <person name="Bruce D."/>
            <person name="Goodwin L."/>
            <person name="Pitluck S."/>
            <person name="Sims D."/>
            <person name="Meincke L."/>
            <person name="Brettin T."/>
            <person name="Detter J.C."/>
            <person name="Han C."/>
            <person name="Larimer F."/>
            <person name="Land M."/>
            <person name="Hauser L."/>
            <person name="Kyrpides N."/>
            <person name="Ovchinnikova G."/>
            <person name="Marsh T."/>
            <person name="Richardson P."/>
        </authorList>
    </citation>
    <scope>NUCLEOTIDE SEQUENCE [LARGE SCALE GENOMIC DNA]</scope>
    <source>
        <plasmid evidence="1">12D</plasmid>
        <plasmid evidence="1">pRp12D01</plasmid>
    </source>
</reference>
<organism evidence="1">
    <name type="scientific">Ralstonia pickettii (strain 12D)</name>
    <dbReference type="NCBI Taxonomy" id="428406"/>
    <lineage>
        <taxon>Bacteria</taxon>
        <taxon>Pseudomonadati</taxon>
        <taxon>Pseudomonadota</taxon>
        <taxon>Betaproteobacteria</taxon>
        <taxon>Burkholderiales</taxon>
        <taxon>Burkholderiaceae</taxon>
        <taxon>Ralstonia</taxon>
    </lineage>
</organism>
<dbReference type="EMBL" id="CP001646">
    <property type="protein sequence ID" value="ACS66098.1"/>
    <property type="molecule type" value="Genomic_DNA"/>
</dbReference>
<proteinExistence type="predicted"/>
<gene>
    <name evidence="1" type="ordered locus">Rpic12D_4864</name>
</gene>
<dbReference type="KEGG" id="rpf:Rpic12D_4864"/>
<geneLocation type="plasmid" evidence="1">
    <name>pRp12D01</name>
</geneLocation>
<name>C6BPH4_RALP1</name>
<dbReference type="AlphaFoldDB" id="C6BPH4"/>
<dbReference type="HOGENOM" id="CLU_2719433_0_0_4"/>